<feature type="region of interest" description="Disordered" evidence="1">
    <location>
        <begin position="58"/>
        <end position="128"/>
    </location>
</feature>
<gene>
    <name evidence="2" type="ORF">N0V83_006265</name>
</gene>
<accession>A0A9W9CLW5</accession>
<reference evidence="2" key="1">
    <citation type="submission" date="2022-10" db="EMBL/GenBank/DDBJ databases">
        <title>Tapping the CABI collections for fungal endophytes: first genome assemblies for Collariella, Neodidymelliopsis, Ascochyta clinopodiicola, Didymella pomorum, Didymosphaeria variabile, Neocosmospora piperis and Neocucurbitaria cava.</title>
        <authorList>
            <person name="Hill R."/>
        </authorList>
    </citation>
    <scope>NUCLEOTIDE SEQUENCE</scope>
    <source>
        <strain evidence="2">IMI 356814</strain>
    </source>
</reference>
<name>A0A9W9CLW5_9PLEO</name>
<dbReference type="OrthoDB" id="5313204at2759"/>
<feature type="compositionally biased region" description="Basic and acidic residues" evidence="1">
    <location>
        <begin position="1"/>
        <end position="19"/>
    </location>
</feature>
<feature type="compositionally biased region" description="Basic and acidic residues" evidence="1">
    <location>
        <begin position="83"/>
        <end position="107"/>
    </location>
</feature>
<comment type="caution">
    <text evidence="2">The sequence shown here is derived from an EMBL/GenBank/DDBJ whole genome shotgun (WGS) entry which is preliminary data.</text>
</comment>
<dbReference type="Proteomes" id="UP001140560">
    <property type="component" value="Unassembled WGS sequence"/>
</dbReference>
<evidence type="ECO:0000313" key="2">
    <source>
        <dbReference type="EMBL" id="KAJ4369181.1"/>
    </source>
</evidence>
<organism evidence="2 3">
    <name type="scientific">Neocucurbitaria cava</name>
    <dbReference type="NCBI Taxonomy" id="798079"/>
    <lineage>
        <taxon>Eukaryota</taxon>
        <taxon>Fungi</taxon>
        <taxon>Dikarya</taxon>
        <taxon>Ascomycota</taxon>
        <taxon>Pezizomycotina</taxon>
        <taxon>Dothideomycetes</taxon>
        <taxon>Pleosporomycetidae</taxon>
        <taxon>Pleosporales</taxon>
        <taxon>Pleosporineae</taxon>
        <taxon>Cucurbitariaceae</taxon>
        <taxon>Neocucurbitaria</taxon>
    </lineage>
</organism>
<evidence type="ECO:0000256" key="1">
    <source>
        <dbReference type="SAM" id="MobiDB-lite"/>
    </source>
</evidence>
<protein>
    <submittedName>
        <fullName evidence="2">Uncharacterized protein</fullName>
    </submittedName>
</protein>
<feature type="region of interest" description="Disordered" evidence="1">
    <location>
        <begin position="1"/>
        <end position="46"/>
    </location>
</feature>
<sequence>MDKIKEKLHIGSSKPKAENDAGLSRSEHGVGTIEENRDSIDSELAAMPPHERVAYLKEFEDSDKHDTPKKGGLIEKLIARGNKKTEEQIERETREREARDAAHRDATHATMGPGVGASTHSAAGSGGL</sequence>
<dbReference type="EMBL" id="JAPEUY010000010">
    <property type="protein sequence ID" value="KAJ4369181.1"/>
    <property type="molecule type" value="Genomic_DNA"/>
</dbReference>
<feature type="compositionally biased region" description="Low complexity" evidence="1">
    <location>
        <begin position="116"/>
        <end position="128"/>
    </location>
</feature>
<proteinExistence type="predicted"/>
<dbReference type="AlphaFoldDB" id="A0A9W9CLW5"/>
<evidence type="ECO:0000313" key="3">
    <source>
        <dbReference type="Proteomes" id="UP001140560"/>
    </source>
</evidence>
<feature type="compositionally biased region" description="Basic and acidic residues" evidence="1">
    <location>
        <begin position="58"/>
        <end position="73"/>
    </location>
</feature>
<keyword evidence="3" id="KW-1185">Reference proteome</keyword>